<evidence type="ECO:0008006" key="3">
    <source>
        <dbReference type="Google" id="ProtNLM"/>
    </source>
</evidence>
<reference evidence="1 2" key="1">
    <citation type="submission" date="2020-08" db="EMBL/GenBank/DDBJ databases">
        <authorList>
            <person name="Newling K."/>
            <person name="Davey J."/>
            <person name="Forrester S."/>
        </authorList>
    </citation>
    <scope>NUCLEOTIDE SEQUENCE [LARGE SCALE GENOMIC DNA]</scope>
    <source>
        <strain evidence="2">Crithidia deanei Carvalho (ATCC PRA-265)</strain>
    </source>
</reference>
<dbReference type="AlphaFoldDB" id="A0A7G2C925"/>
<dbReference type="InterPro" id="IPR029058">
    <property type="entry name" value="AB_hydrolase_fold"/>
</dbReference>
<protein>
    <recommendedName>
        <fullName evidence="3">Alpha/beta hydrolase family</fullName>
    </recommendedName>
</protein>
<sequence>MFSRIDAFVKSVMFPIPQESSYDVHSHPDKLVHVPLVDPQTKQLTGKFTYAYLLLPRTPVQYCMLYAHPNAVDIGMMYYELKAVCKKASVAIVLFEYTGYGLVQGEPSESSVFCDAFSAYCFVKDTLKIPPSRIVHCGRSIGSAVMANLCASLPVEETPPLLILQCPFSSIKNYVRDVIPTPEKVTSFFGYDMFRTSDIIADIRSPVVLNHGSHDETINVSHSHALKATRDASMDPRVTYMYIEEGKNHNNLDREVLVRILNERLRTDLPTLELAPSLYLLHVARPFNYDLFVGQLGQTCKSIEELFASWKASDWRVSDFIFSKEKFASFMLLGLLSYVLQCCTRWQIFSKTARDHEMHDASLSLTEYILSTGCLWTSPVSVNIEIKPSENGLKRSVVIFGCAVDAAHLTTFDCPLTMATIPDQCFCTLYEISCGVNLKAFKQVIVNAPFLVGGGSCIVDCISATAVQDLYVDCERLLATMGNAQWDQLQKLFRDFPTQQETYMSPKLLNFLNTKDITQSWKEERLTDVEDWIRPWMQEHMQLVELYKATQESFEKYGFIIDTTENPIGSEIPWDYYLLKCRWVRLHTIKAVTPSITREELNEAIRSVPVVRNAYVLYRRFKNNIIYKM</sequence>
<evidence type="ECO:0000313" key="2">
    <source>
        <dbReference type="Proteomes" id="UP000515908"/>
    </source>
</evidence>
<dbReference type="PANTHER" id="PTHR12277">
    <property type="entry name" value="ALPHA/BETA HYDROLASE DOMAIN-CONTAINING PROTEIN"/>
    <property type="match status" value="1"/>
</dbReference>
<dbReference type="PANTHER" id="PTHR12277:SF81">
    <property type="entry name" value="PROTEIN ABHD13"/>
    <property type="match status" value="1"/>
</dbReference>
<dbReference type="Proteomes" id="UP000515908">
    <property type="component" value="Chromosome 06"/>
</dbReference>
<dbReference type="OrthoDB" id="446723at2759"/>
<dbReference type="VEuPathDB" id="TriTrypDB:ADEAN_000370900"/>
<dbReference type="EMBL" id="LR877150">
    <property type="protein sequence ID" value="CAD2216248.1"/>
    <property type="molecule type" value="Genomic_DNA"/>
</dbReference>
<proteinExistence type="predicted"/>
<gene>
    <name evidence="1" type="ORF">ADEAN_000370900</name>
</gene>
<evidence type="ECO:0000313" key="1">
    <source>
        <dbReference type="EMBL" id="CAD2216248.1"/>
    </source>
</evidence>
<dbReference type="SUPFAM" id="SSF53474">
    <property type="entry name" value="alpha/beta-Hydrolases"/>
    <property type="match status" value="1"/>
</dbReference>
<organism evidence="1 2">
    <name type="scientific">Angomonas deanei</name>
    <dbReference type="NCBI Taxonomy" id="59799"/>
    <lineage>
        <taxon>Eukaryota</taxon>
        <taxon>Discoba</taxon>
        <taxon>Euglenozoa</taxon>
        <taxon>Kinetoplastea</taxon>
        <taxon>Metakinetoplastina</taxon>
        <taxon>Trypanosomatida</taxon>
        <taxon>Trypanosomatidae</taxon>
        <taxon>Strigomonadinae</taxon>
        <taxon>Angomonas</taxon>
    </lineage>
</organism>
<accession>A0A7G2C925</accession>
<name>A0A7G2C925_9TRYP</name>
<dbReference type="Gene3D" id="3.40.50.1820">
    <property type="entry name" value="alpha/beta hydrolase"/>
    <property type="match status" value="1"/>
</dbReference>
<keyword evidence="2" id="KW-1185">Reference proteome</keyword>